<reference evidence="3" key="1">
    <citation type="submission" date="2017-04" db="EMBL/GenBank/DDBJ databases">
        <title>Genome evolution of the luminous symbionts of deep sea anglerfish.</title>
        <authorList>
            <person name="Hendry T.A."/>
        </authorList>
    </citation>
    <scope>NUCLEOTIDE SEQUENCE [LARGE SCALE GENOMIC DNA]</scope>
</reference>
<dbReference type="InterPro" id="IPR025668">
    <property type="entry name" value="Tnp_DDE_dom"/>
</dbReference>
<dbReference type="PANTHER" id="PTHR34631">
    <property type="match status" value="1"/>
</dbReference>
<evidence type="ECO:0000313" key="3">
    <source>
        <dbReference type="Proteomes" id="UP000218160"/>
    </source>
</evidence>
<dbReference type="Pfam" id="PF13737">
    <property type="entry name" value="DDE_Tnp_1_5"/>
    <property type="match status" value="1"/>
</dbReference>
<sequence>MTLVVKRIFAMPLRGLQKFINFVIKLIQLPLSYHHYSYISKRAKTINVTCQTKTKRTIPHLAISSTRLKIYGDG</sequence>
<keyword evidence="3" id="KW-1185">Reference proteome</keyword>
<dbReference type="AlphaFoldDB" id="A0A291B7Z8"/>
<accession>A0A291B7Z8</accession>
<dbReference type="KEGG" id="elux:BTN50_0603"/>
<dbReference type="EMBL" id="CP020660">
    <property type="protein sequence ID" value="ATF09125.1"/>
    <property type="molecule type" value="Genomic_DNA"/>
</dbReference>
<organism evidence="2 3">
    <name type="scientific">Candidatus Enterovibrio altilux</name>
    <dbReference type="NCBI Taxonomy" id="1927128"/>
    <lineage>
        <taxon>Bacteria</taxon>
        <taxon>Pseudomonadati</taxon>
        <taxon>Pseudomonadota</taxon>
        <taxon>Gammaproteobacteria</taxon>
        <taxon>Vibrionales</taxon>
        <taxon>Vibrionaceae</taxon>
        <taxon>Enterovibrio</taxon>
    </lineage>
</organism>
<evidence type="ECO:0000259" key="1">
    <source>
        <dbReference type="Pfam" id="PF13737"/>
    </source>
</evidence>
<feature type="domain" description="Transposase DDE" evidence="1">
    <location>
        <begin position="2"/>
        <end position="72"/>
    </location>
</feature>
<dbReference type="InterPro" id="IPR053172">
    <property type="entry name" value="Tn903_transposase"/>
</dbReference>
<proteinExistence type="predicted"/>
<dbReference type="Proteomes" id="UP000218160">
    <property type="component" value="Chromosome 1"/>
</dbReference>
<dbReference type="PANTHER" id="PTHR34631:SF3">
    <property type="entry name" value="ISSOD12 TRANSPOSASE TNPA_ISSOD12"/>
    <property type="match status" value="1"/>
</dbReference>
<gene>
    <name evidence="2" type="ORF">BTN50_0603</name>
</gene>
<name>A0A291B7Z8_9GAMM</name>
<protein>
    <submittedName>
        <fullName evidence="2">Mobile element protein</fullName>
    </submittedName>
</protein>
<evidence type="ECO:0000313" key="2">
    <source>
        <dbReference type="EMBL" id="ATF09125.1"/>
    </source>
</evidence>